<dbReference type="Gene3D" id="3.30.420.10">
    <property type="entry name" value="Ribonuclease H-like superfamily/Ribonuclease H"/>
    <property type="match status" value="1"/>
</dbReference>
<accession>A0A8X6S9A7</accession>
<dbReference type="EMBL" id="BMAU01021233">
    <property type="protein sequence ID" value="GFY02838.1"/>
    <property type="molecule type" value="Genomic_DNA"/>
</dbReference>
<evidence type="ECO:0000313" key="2">
    <source>
        <dbReference type="Proteomes" id="UP000887159"/>
    </source>
</evidence>
<keyword evidence="2" id="KW-1185">Reference proteome</keyword>
<dbReference type="InterPro" id="IPR036397">
    <property type="entry name" value="RNaseH_sf"/>
</dbReference>
<dbReference type="AlphaFoldDB" id="A0A8X6S9A7"/>
<evidence type="ECO:0000313" key="1">
    <source>
        <dbReference type="EMBL" id="GFY02838.1"/>
    </source>
</evidence>
<proteinExistence type="predicted"/>
<organism evidence="1 2">
    <name type="scientific">Trichonephila clavipes</name>
    <name type="common">Golden silk orbweaver</name>
    <name type="synonym">Nephila clavipes</name>
    <dbReference type="NCBI Taxonomy" id="2585209"/>
    <lineage>
        <taxon>Eukaryota</taxon>
        <taxon>Metazoa</taxon>
        <taxon>Ecdysozoa</taxon>
        <taxon>Arthropoda</taxon>
        <taxon>Chelicerata</taxon>
        <taxon>Arachnida</taxon>
        <taxon>Araneae</taxon>
        <taxon>Araneomorphae</taxon>
        <taxon>Entelegynae</taxon>
        <taxon>Araneoidea</taxon>
        <taxon>Nephilidae</taxon>
        <taxon>Trichonephila</taxon>
    </lineage>
</organism>
<dbReference type="PANTHER" id="PTHR46060">
    <property type="entry name" value="MARINER MOS1 TRANSPOSASE-LIKE PROTEIN"/>
    <property type="match status" value="1"/>
</dbReference>
<comment type="caution">
    <text evidence="1">The sequence shown here is derived from an EMBL/GenBank/DDBJ whole genome shotgun (WGS) entry which is preliminary data.</text>
</comment>
<dbReference type="GO" id="GO:0003676">
    <property type="term" value="F:nucleic acid binding"/>
    <property type="evidence" value="ECO:0007669"/>
    <property type="project" value="InterPro"/>
</dbReference>
<protein>
    <submittedName>
        <fullName evidence="1">Histone-lysine N-methyltransferase SETMAR</fullName>
    </submittedName>
</protein>
<name>A0A8X6S9A7_TRICX</name>
<reference evidence="1" key="1">
    <citation type="submission" date="2020-08" db="EMBL/GenBank/DDBJ databases">
        <title>Multicomponent nature underlies the extraordinary mechanical properties of spider dragline silk.</title>
        <authorList>
            <person name="Kono N."/>
            <person name="Nakamura H."/>
            <person name="Mori M."/>
            <person name="Yoshida Y."/>
            <person name="Ohtoshi R."/>
            <person name="Malay A.D."/>
            <person name="Moran D.A.P."/>
            <person name="Tomita M."/>
            <person name="Numata K."/>
            <person name="Arakawa K."/>
        </authorList>
    </citation>
    <scope>NUCLEOTIDE SEQUENCE</scope>
</reference>
<gene>
    <name evidence="1" type="primary">SETMAR_76</name>
    <name evidence="1" type="ORF">TNCV_3507181</name>
</gene>
<dbReference type="InterPro" id="IPR052709">
    <property type="entry name" value="Transposase-MT_Hybrid"/>
</dbReference>
<dbReference type="PANTHER" id="PTHR46060:SF1">
    <property type="entry name" value="MARINER MOS1 TRANSPOSASE-LIKE PROTEIN"/>
    <property type="match status" value="1"/>
</dbReference>
<dbReference type="Proteomes" id="UP000887159">
    <property type="component" value="Unassembled WGS sequence"/>
</dbReference>
<sequence>MVDFMSQRTTINSGAYCATLRKLRRILQNKRRGRLSKDVLLLHDNARSHTSRTTQELIESSGWEVLDHVPYSPDNAPRDFHLFRYLKHSLGGSLIEY</sequence>